<proteinExistence type="predicted"/>
<protein>
    <recommendedName>
        <fullName evidence="1">DUF7869 domain-containing protein</fullName>
    </recommendedName>
</protein>
<evidence type="ECO:0000313" key="2">
    <source>
        <dbReference type="EMBL" id="CAK8998360.1"/>
    </source>
</evidence>
<name>A0ABP0IAG3_9DINO</name>
<dbReference type="InterPro" id="IPR057191">
    <property type="entry name" value="DUF7869"/>
</dbReference>
<accession>A0ABP0IAG3</accession>
<reference evidence="2 3" key="1">
    <citation type="submission" date="2024-02" db="EMBL/GenBank/DDBJ databases">
        <authorList>
            <person name="Chen Y."/>
            <person name="Shah S."/>
            <person name="Dougan E. K."/>
            <person name="Thang M."/>
            <person name="Chan C."/>
        </authorList>
    </citation>
    <scope>NUCLEOTIDE SEQUENCE [LARGE SCALE GENOMIC DNA]</scope>
</reference>
<organism evidence="2 3">
    <name type="scientific">Durusdinium trenchii</name>
    <dbReference type="NCBI Taxonomy" id="1381693"/>
    <lineage>
        <taxon>Eukaryota</taxon>
        <taxon>Sar</taxon>
        <taxon>Alveolata</taxon>
        <taxon>Dinophyceae</taxon>
        <taxon>Suessiales</taxon>
        <taxon>Symbiodiniaceae</taxon>
        <taxon>Durusdinium</taxon>
    </lineage>
</organism>
<feature type="domain" description="DUF7869" evidence="1">
    <location>
        <begin position="332"/>
        <end position="430"/>
    </location>
</feature>
<keyword evidence="3" id="KW-1185">Reference proteome</keyword>
<sequence>MEKPLQDQYIYNIMKGTKLGERRWVLLGKCLAPKCLATLLGIRSDRFKTAGSGHLDRRYRCFGAVAQQELAEQRVDVLDRDSLMSFLLQVRKRAPIKYWRIDQFFLRLYINQASMLPTKFQRAARLRHASARGKPGKPSDMVAVWEAGCHTDDLEGHPDSDEEEHFTVGEESIETDMELKLHVMGSKALWTQIVESNFGQEPSDLPTRFLPPGNLRMYSHFHRRYCQKWANLLRFASPTNFPACDDCTAYKAAFEDSNDALDRFTISRQYKGHLDAVAQDRKLENFLEDCKPGDESGTLVIHADGMDQSKWAIPRLRHSNISKSVGKFDRPKGKVQGIWAHHIGLWLYALDPRVPGDGSMVAETLCRVLDKVSEHCSSHSIDPPRRVLLWVDNTVKESKNNTMFKLLSYILLQKGLEMVGVCMSRVGHTHGCLGNWSTLSTR</sequence>
<comment type="caution">
    <text evidence="2">The sequence shown here is derived from an EMBL/GenBank/DDBJ whole genome shotgun (WGS) entry which is preliminary data.</text>
</comment>
<dbReference type="EMBL" id="CAXAMN010002224">
    <property type="protein sequence ID" value="CAK8998360.1"/>
    <property type="molecule type" value="Genomic_DNA"/>
</dbReference>
<evidence type="ECO:0000259" key="1">
    <source>
        <dbReference type="Pfam" id="PF25273"/>
    </source>
</evidence>
<dbReference type="Pfam" id="PF25273">
    <property type="entry name" value="DUF7869"/>
    <property type="match status" value="1"/>
</dbReference>
<dbReference type="Proteomes" id="UP001642484">
    <property type="component" value="Unassembled WGS sequence"/>
</dbReference>
<gene>
    <name evidence="2" type="ORF">CCMP2556_LOCUS5209</name>
</gene>
<evidence type="ECO:0000313" key="3">
    <source>
        <dbReference type="Proteomes" id="UP001642484"/>
    </source>
</evidence>